<feature type="domain" description="Myb-like" evidence="6">
    <location>
        <begin position="79"/>
        <end position="129"/>
    </location>
</feature>
<evidence type="ECO:0000256" key="5">
    <source>
        <dbReference type="ARBA" id="ARBA00023242"/>
    </source>
</evidence>
<dbReference type="InterPro" id="IPR009057">
    <property type="entry name" value="Homeodomain-like_sf"/>
</dbReference>
<name>A0A6D2JXC0_9BRAS</name>
<evidence type="ECO:0000313" key="9">
    <source>
        <dbReference type="Proteomes" id="UP000467841"/>
    </source>
</evidence>
<dbReference type="Proteomes" id="UP000467841">
    <property type="component" value="Unassembled WGS sequence"/>
</dbReference>
<dbReference type="OrthoDB" id="1087319at2759"/>
<keyword evidence="3" id="KW-0238">DNA-binding</keyword>
<dbReference type="EMBL" id="CACVBM020001251">
    <property type="protein sequence ID" value="CAA7041785.1"/>
    <property type="molecule type" value="Genomic_DNA"/>
</dbReference>
<dbReference type="PANTHER" id="PTHR45614">
    <property type="entry name" value="MYB PROTEIN-RELATED"/>
    <property type="match status" value="1"/>
</dbReference>
<evidence type="ECO:0000256" key="2">
    <source>
        <dbReference type="ARBA" id="ARBA00023015"/>
    </source>
</evidence>
<organism evidence="8 9">
    <name type="scientific">Microthlaspi erraticum</name>
    <dbReference type="NCBI Taxonomy" id="1685480"/>
    <lineage>
        <taxon>Eukaryota</taxon>
        <taxon>Viridiplantae</taxon>
        <taxon>Streptophyta</taxon>
        <taxon>Embryophyta</taxon>
        <taxon>Tracheophyta</taxon>
        <taxon>Spermatophyta</taxon>
        <taxon>Magnoliopsida</taxon>
        <taxon>eudicotyledons</taxon>
        <taxon>Gunneridae</taxon>
        <taxon>Pentapetalae</taxon>
        <taxon>rosids</taxon>
        <taxon>malvids</taxon>
        <taxon>Brassicales</taxon>
        <taxon>Brassicaceae</taxon>
        <taxon>Coluteocarpeae</taxon>
        <taxon>Microthlaspi</taxon>
    </lineage>
</organism>
<dbReference type="AlphaFoldDB" id="A0A6D2JXC0"/>
<sequence>MWSDTMYDTKVVDSGYEPGLEKSMVGSHSFDLLVSDGVKGAAIEVINQRQDHEMIKTDQKKNMKRSKRLRKAKEKWNTSEDRQKDVWSEEEDHILIEAHKVVGNKWSKISRELPGRSENDIKNHWNAAIRRADWKKTKQIDENASMPQDSILKNYIRCATINNKLRKDTEIAGNTKNSKNIFDGKMNMSLDDTNQTVKPWINASTSSTYGQEPAMFSCDDYFTKVCESMGDIEMLMDGWE</sequence>
<protein>
    <submittedName>
        <fullName evidence="8">Uncharacterized protein</fullName>
    </submittedName>
</protein>
<dbReference type="PROSITE" id="PS50090">
    <property type="entry name" value="MYB_LIKE"/>
    <property type="match status" value="1"/>
</dbReference>
<accession>A0A6D2JXC0</accession>
<evidence type="ECO:0000259" key="7">
    <source>
        <dbReference type="PROSITE" id="PS51294"/>
    </source>
</evidence>
<evidence type="ECO:0000313" key="8">
    <source>
        <dbReference type="EMBL" id="CAA7041785.1"/>
    </source>
</evidence>
<dbReference type="InterPro" id="IPR050560">
    <property type="entry name" value="MYB_TF"/>
</dbReference>
<dbReference type="GO" id="GO:0005634">
    <property type="term" value="C:nucleus"/>
    <property type="evidence" value="ECO:0007669"/>
    <property type="project" value="UniProtKB-SubCell"/>
</dbReference>
<dbReference type="Gene3D" id="1.10.10.60">
    <property type="entry name" value="Homeodomain-like"/>
    <property type="match status" value="1"/>
</dbReference>
<dbReference type="GO" id="GO:0000981">
    <property type="term" value="F:DNA-binding transcription factor activity, RNA polymerase II-specific"/>
    <property type="evidence" value="ECO:0007669"/>
    <property type="project" value="TreeGrafter"/>
</dbReference>
<reference evidence="8" key="1">
    <citation type="submission" date="2020-01" db="EMBL/GenBank/DDBJ databases">
        <authorList>
            <person name="Mishra B."/>
        </authorList>
    </citation>
    <scope>NUCLEOTIDE SEQUENCE [LARGE SCALE GENOMIC DNA]</scope>
</reference>
<dbReference type="PROSITE" id="PS51294">
    <property type="entry name" value="HTH_MYB"/>
    <property type="match status" value="1"/>
</dbReference>
<keyword evidence="4" id="KW-0804">Transcription</keyword>
<keyword evidence="9" id="KW-1185">Reference proteome</keyword>
<dbReference type="SMART" id="SM00717">
    <property type="entry name" value="SANT"/>
    <property type="match status" value="1"/>
</dbReference>
<dbReference type="GO" id="GO:0000978">
    <property type="term" value="F:RNA polymerase II cis-regulatory region sequence-specific DNA binding"/>
    <property type="evidence" value="ECO:0007669"/>
    <property type="project" value="TreeGrafter"/>
</dbReference>
<keyword evidence="2" id="KW-0805">Transcription regulation</keyword>
<dbReference type="SUPFAM" id="SSF46689">
    <property type="entry name" value="Homeodomain-like"/>
    <property type="match status" value="1"/>
</dbReference>
<dbReference type="InterPro" id="IPR017930">
    <property type="entry name" value="Myb_dom"/>
</dbReference>
<feature type="domain" description="HTH myb-type" evidence="7">
    <location>
        <begin position="79"/>
        <end position="133"/>
    </location>
</feature>
<dbReference type="InterPro" id="IPR001005">
    <property type="entry name" value="SANT/Myb"/>
</dbReference>
<proteinExistence type="predicted"/>
<evidence type="ECO:0000256" key="4">
    <source>
        <dbReference type="ARBA" id="ARBA00023163"/>
    </source>
</evidence>
<gene>
    <name evidence="8" type="ORF">MERR_LOCUS29020</name>
</gene>
<comment type="caution">
    <text evidence="8">The sequence shown here is derived from an EMBL/GenBank/DDBJ whole genome shotgun (WGS) entry which is preliminary data.</text>
</comment>
<evidence type="ECO:0000256" key="3">
    <source>
        <dbReference type="ARBA" id="ARBA00023125"/>
    </source>
</evidence>
<evidence type="ECO:0000256" key="1">
    <source>
        <dbReference type="ARBA" id="ARBA00004123"/>
    </source>
</evidence>
<evidence type="ECO:0000259" key="6">
    <source>
        <dbReference type="PROSITE" id="PS50090"/>
    </source>
</evidence>
<keyword evidence="5" id="KW-0539">Nucleus</keyword>
<dbReference type="CDD" id="cd00167">
    <property type="entry name" value="SANT"/>
    <property type="match status" value="1"/>
</dbReference>
<comment type="subcellular location">
    <subcellularLocation>
        <location evidence="1">Nucleus</location>
    </subcellularLocation>
</comment>
<dbReference type="PANTHER" id="PTHR45614:SF285">
    <property type="entry name" value="TRANSCRIPTION FACTOR MYB98"/>
    <property type="match status" value="1"/>
</dbReference>
<dbReference type="Pfam" id="PF00249">
    <property type="entry name" value="Myb_DNA-binding"/>
    <property type="match status" value="1"/>
</dbReference>